<keyword evidence="5" id="KW-1185">Reference proteome</keyword>
<protein>
    <submittedName>
        <fullName evidence="3">Uncharacterized protein</fullName>
    </submittedName>
</protein>
<reference evidence="3 4" key="1">
    <citation type="submission" date="2018-01" db="EMBL/GenBank/DDBJ databases">
        <title>The whole genome sequencing and assembly of Paenibacillus chitinolyticus KCCM 41400 strain.</title>
        <authorList>
            <person name="Kim J.-Y."/>
            <person name="Park M.-K."/>
            <person name="Lee Y.-J."/>
            <person name="Yi H."/>
            <person name="Bahn Y.-S."/>
            <person name="Kim J.F."/>
            <person name="Lee D.-W."/>
        </authorList>
    </citation>
    <scope>NUCLEOTIDE SEQUENCE [LARGE SCALE GENOMIC DNA]</scope>
    <source>
        <strain evidence="3 4">KCCM 41400</strain>
    </source>
</reference>
<dbReference type="Proteomes" id="UP000288943">
    <property type="component" value="Chromosome"/>
</dbReference>
<dbReference type="EMBL" id="JAMDMJ010000008">
    <property type="protein sequence ID" value="MCY9595858.1"/>
    <property type="molecule type" value="Genomic_DNA"/>
</dbReference>
<evidence type="ECO:0000313" key="2">
    <source>
        <dbReference type="EMBL" id="MCY9595858.1"/>
    </source>
</evidence>
<organism evidence="3 4">
    <name type="scientific">Paenibacillus chitinolyticus</name>
    <dbReference type="NCBI Taxonomy" id="79263"/>
    <lineage>
        <taxon>Bacteria</taxon>
        <taxon>Bacillati</taxon>
        <taxon>Bacillota</taxon>
        <taxon>Bacilli</taxon>
        <taxon>Bacillales</taxon>
        <taxon>Paenibacillaceae</taxon>
        <taxon>Paenibacillus</taxon>
    </lineage>
</organism>
<feature type="coiled-coil region" evidence="1">
    <location>
        <begin position="24"/>
        <end position="51"/>
    </location>
</feature>
<evidence type="ECO:0000313" key="3">
    <source>
        <dbReference type="EMBL" id="QAV17604.1"/>
    </source>
</evidence>
<sequence length="62" mass="7307">MEMFKTFLTLLGLFISYGVFRIANKKNKLELKKLKLEIRKLELEVAEKEKSAPIPPRNEKRS</sequence>
<gene>
    <name evidence="2" type="ORF">M5X16_08740</name>
    <name evidence="3" type="ORF">PC41400_07975</name>
</gene>
<dbReference type="Proteomes" id="UP001527202">
    <property type="component" value="Unassembled WGS sequence"/>
</dbReference>
<accession>A0A410WTE0</accession>
<evidence type="ECO:0000313" key="4">
    <source>
        <dbReference type="Proteomes" id="UP000288943"/>
    </source>
</evidence>
<proteinExistence type="predicted"/>
<dbReference type="KEGG" id="pchi:PC41400_07975"/>
<name>A0A410WTE0_9BACL</name>
<dbReference type="EMBL" id="CP026520">
    <property type="protein sequence ID" value="QAV17604.1"/>
    <property type="molecule type" value="Genomic_DNA"/>
</dbReference>
<evidence type="ECO:0000256" key="1">
    <source>
        <dbReference type="SAM" id="Coils"/>
    </source>
</evidence>
<dbReference type="AlphaFoldDB" id="A0A410WTE0"/>
<dbReference type="RefSeq" id="WP_042229124.1">
    <property type="nucleotide sequence ID" value="NZ_CP026520.1"/>
</dbReference>
<evidence type="ECO:0000313" key="5">
    <source>
        <dbReference type="Proteomes" id="UP001527202"/>
    </source>
</evidence>
<keyword evidence="1" id="KW-0175">Coiled coil</keyword>
<dbReference type="GeneID" id="95374749"/>
<reference evidence="2 5" key="2">
    <citation type="submission" date="2022-05" db="EMBL/GenBank/DDBJ databases">
        <title>Genome Sequencing of Bee-Associated Microbes.</title>
        <authorList>
            <person name="Dunlap C."/>
        </authorList>
    </citation>
    <scope>NUCLEOTIDE SEQUENCE [LARGE SCALE GENOMIC DNA]</scope>
    <source>
        <strain evidence="2 5">NRRL B-23120</strain>
    </source>
</reference>